<organism evidence="2 3">
    <name type="scientific">Hibiscus sabdariffa</name>
    <name type="common">roselle</name>
    <dbReference type="NCBI Taxonomy" id="183260"/>
    <lineage>
        <taxon>Eukaryota</taxon>
        <taxon>Viridiplantae</taxon>
        <taxon>Streptophyta</taxon>
        <taxon>Embryophyta</taxon>
        <taxon>Tracheophyta</taxon>
        <taxon>Spermatophyta</taxon>
        <taxon>Magnoliopsida</taxon>
        <taxon>eudicotyledons</taxon>
        <taxon>Gunneridae</taxon>
        <taxon>Pentapetalae</taxon>
        <taxon>rosids</taxon>
        <taxon>malvids</taxon>
        <taxon>Malvales</taxon>
        <taxon>Malvaceae</taxon>
        <taxon>Malvoideae</taxon>
        <taxon>Hibiscus</taxon>
    </lineage>
</organism>
<gene>
    <name evidence="2" type="ORF">V6N11_034379</name>
</gene>
<accession>A0ABR2NAT8</accession>
<comment type="caution">
    <text evidence="2">The sequence shown here is derived from an EMBL/GenBank/DDBJ whole genome shotgun (WGS) entry which is preliminary data.</text>
</comment>
<dbReference type="Proteomes" id="UP001396334">
    <property type="component" value="Unassembled WGS sequence"/>
</dbReference>
<dbReference type="EMBL" id="JBBPBN010000188">
    <property type="protein sequence ID" value="KAK8973281.1"/>
    <property type="molecule type" value="Genomic_DNA"/>
</dbReference>
<feature type="region of interest" description="Disordered" evidence="1">
    <location>
        <begin position="98"/>
        <end position="124"/>
    </location>
</feature>
<feature type="region of interest" description="Disordered" evidence="1">
    <location>
        <begin position="209"/>
        <end position="228"/>
    </location>
</feature>
<protein>
    <submittedName>
        <fullName evidence="2">Uncharacterized protein</fullName>
    </submittedName>
</protein>
<name>A0ABR2NAT8_9ROSI</name>
<keyword evidence="3" id="KW-1185">Reference proteome</keyword>
<evidence type="ECO:0000313" key="2">
    <source>
        <dbReference type="EMBL" id="KAK8973281.1"/>
    </source>
</evidence>
<evidence type="ECO:0000313" key="3">
    <source>
        <dbReference type="Proteomes" id="UP001396334"/>
    </source>
</evidence>
<sequence>MFGNLGGRPHDLVDQVGLSVVLERPASPMSADDQRLEKKIKNHDDIVIENLDHMSVEEMEADGAGVRENHLDATGSMESDKQGQRKFSYTSVVAKDSHKHNQFRDESFLSPDEGGDNATLASEDESRFQVLQEEDTYDIIYSDQIDGMGTDNPVGVSKKKSVAVDVDPFVDVVSLMEGSSTEIIVHKVTSIAGNHKAILIIENDGEDRRVAHSKDGSGNNGKNRVLKENNTKGFKDDLGMKVDDVDGSLPLMVGNEPTMVVGGTIDLVARDGVIGSSKDVSFWYDPWLGGLGPIVDNLKEGACIVHNTATVANMFDEHGQWRQHRIEHLVSFSVLLWIATIKVPHLRGLQDRPSWDPSPTKQIKVSSAYERRAGVFFGLKERIWLTIGRF</sequence>
<evidence type="ECO:0000256" key="1">
    <source>
        <dbReference type="SAM" id="MobiDB-lite"/>
    </source>
</evidence>
<proteinExistence type="predicted"/>
<reference evidence="2 3" key="1">
    <citation type="journal article" date="2024" name="G3 (Bethesda)">
        <title>Genome assembly of Hibiscus sabdariffa L. provides insights into metabolisms of medicinal natural products.</title>
        <authorList>
            <person name="Kim T."/>
        </authorList>
    </citation>
    <scope>NUCLEOTIDE SEQUENCE [LARGE SCALE GENOMIC DNA]</scope>
    <source>
        <strain evidence="2">TK-2024</strain>
        <tissue evidence="2">Old leaves</tissue>
    </source>
</reference>